<feature type="region of interest" description="Disordered" evidence="6">
    <location>
        <begin position="416"/>
        <end position="439"/>
    </location>
</feature>
<evidence type="ECO:0000256" key="6">
    <source>
        <dbReference type="SAM" id="MobiDB-lite"/>
    </source>
</evidence>
<feature type="disulfide bond" evidence="4">
    <location>
        <begin position="1059"/>
        <end position="1068"/>
    </location>
</feature>
<dbReference type="Gene3D" id="2.170.130.20">
    <property type="entry name" value="LCCL-like domain"/>
    <property type="match status" value="1"/>
</dbReference>
<evidence type="ECO:0000259" key="10">
    <source>
        <dbReference type="PROSITE" id="PS50820"/>
    </source>
</evidence>
<dbReference type="Pfam" id="PF01436">
    <property type="entry name" value="NHL"/>
    <property type="match status" value="2"/>
</dbReference>
<sequence length="2279" mass="248857">MPPLHPPSAPPLLASLLLLSLLPSATPWRLHRPWNEKHWCLSTVEPEFPFAYTKYSSQTEETKGRTNPDWQDDRHECETKGVESKCHICEDFKCGPDLDQDCTYQLQGVADSEISANIPTVTDVPWSIGGSHRYDFGSPSSSHVCLHLTADGCSSAYHENPDSGVVGDYSDCELRCWGHGYPDPGDGTSGAYPQSHLEASTFVPSTEDEGVETVPWLLPHPTDVWGYPYSLPSEAPGNPTSTSRTYNPQGFVYTHAGPSTPNTPGFVDGAAADARFNSPASVAVDNEGYAYVSDTGNHAIRFVAPDGTTTTLAGPAANSGPAAPGYENGLGSDARFDSPAGIAVWYDWQWWPYTDDAVDPDLTLYRNGEGAIAVFVADTGNHCIRKITGTVALNGDGVKEWDPASVVVECFSGRCGDGKHSETDADGPAGREPGYADGEPWESAFNSPRGLSVSDIGSVFVADTNNHLIRVLQRNGTAHTLAGNLELAEADADGNALPGCSPPCLAGQPGDRDGNLTYAQFYYPSSVNVNYNNTATSLHPDDQSRSSLYVTDKHRVRRVHFEVDSYDDEYKDLQPVSYIQGVASTGRVATIAGVLEAGQRDGTGPESSFNSPTGVAATSDGNVYVTDSVSMRVRRITPADYVSAPATCSATTNSLIRPDGCASYDEQVDETDLKVSPSQGNTYYNYDMRDFYDIEYGVDYVGRMVKDCVGTPPPDKLDKKFWDATTGTYPYNENLAIDDHVADVREDPNEGTTIKVSCPVACSPSPVYGGPYYSTESSVCSAAVHAGAITAADGGLVTVTIQRGVAARTASNVTPSIANGITSLALREPDDPYRLFTIAAYPLASVEVQTIAGAPAGLLEEQSGFLDAMPPVRAKFSSPTGIGAPLNLSLTDSIMMFVADRDNHAIRGLSAACSFVCENMGTCVGPDTCSCAAGWEGLDCSRPVCSTPCGTNELCVGPDMCACRPGYEGAACEDALCVQTCENGGSCDAPDTCGCAPGWFDSNCTTPVCTQTCGNGGNCTAPDTCNCPKDWDGPDCRVPVCDQTCENGGFCVAPNTCDCPPQWSGYDCSLPVCHQGYFLPNPSKHEASDKQFQSFWMEYKSCNVSAWCEETDTFDCLQQDRLFDPSEIPYGIYERWKTGRKEAPGGATAPRCSFIELGENIHTPFPYVNALDQSTTPYHRHSVKTPYDYLSDPRLDHNAYIAATDYKTQPWKYTMDRQVAAVEYVNTTQGVYVCANGGNCTAPDVCVCAPGWIGFDCRTPVCTQGYYEPPWVQNQFVRGTNLPTELEYAEPFLGNNSYRLDPNSLGGEGYSNPNFTIYWEEYIDKTTKIRFPLDHKGMPYLAQGSEVDNPSNKLTNDADDGYNEQGGYSCSVRSVTQWEDYRSGYILEHPNYWSRYMDRKIEGDFEIYSNWTGMEWPPVHWKSHRLEWKGGTLGPNQGQVTYNDESQAAARVTMKTVNMDGKDVFYTYTDQGYRRDGDWTLMGNNWTKGTCIMEFNRVCPDKPEKAFDLEADSRGADGRVAHNLLFVQDTDISFRPRIVYDNVKAHASGRWFQEGGECVDQVVRGCFNNGTCVGPNQCECAEGWSGDDCSVPVCSQTCHHNGNCTLPDTCTCEKGWDGYDCSIAVCAQECNNFGECVAPDTCKCKQWPNTFYDGFEGGGRPIFRKPNGDAQMTGWTGYDCSVPICVQSEKFTLNINRTTQEDMLVMLGGHGKDGKLVCEDVRCHDYNLMVTQNDGTSFQTGCGFDPIDTGCCDAIDRDIDVDENGNPLYGELVRFICHQCKPENLERTAHNVTCNGMVVNSIRYDRLDQIASNFRWSPDPKITLSDPKMCGRNHNPGGMLGVDAGGNPTNVEYYKSYLAGVGPEYSSQNGKSNLTSDAFLCNRNEWEQGDFIDDAGLGAETGVGTDFGLEVGRHTRINYPNYNRTGEFDERGFDIWGIGPKTRGEGIFECFNGGSCLGPDHCSCTDGWAGIDCNEPLCRHMQGDGTKVGCLNGGICSDKDDCTCIQTTSVLWKKHELAQRGITGWTGTDCSMPVCVQGYYNPFCSIDAAPGGEGCYACANGGFCTAPDYCECAEGWTGYECRTPVCEVVTDFLTRKQINTIDEEKINQFEQDPCSLASIVKPSFFDGAAEFYNGNCTMPNECTCYCESAYSPTMCNAKPGDATCNAPWQDLDMYLIRNVLEPNQMFGTRDCSNGFEGLLDHRDRYKSCHMTIKVGSAFEMYTFDIALFTSIGALVVTGASIYLKRRWKRRGILAKIERRKSRRSSEESVTGADSSAFTY</sequence>
<keyword evidence="1 8" id="KW-0732">Signal</keyword>
<proteinExistence type="predicted"/>
<dbReference type="PROSITE" id="PS50820">
    <property type="entry name" value="LCCL"/>
    <property type="match status" value="1"/>
</dbReference>
<dbReference type="Pfam" id="PF03815">
    <property type="entry name" value="LCCL"/>
    <property type="match status" value="1"/>
</dbReference>
<feature type="domain" description="EGF-like" evidence="9">
    <location>
        <begin position="1554"/>
        <end position="1590"/>
    </location>
</feature>
<keyword evidence="12" id="KW-1185">Reference proteome</keyword>
<dbReference type="InterPro" id="IPR050969">
    <property type="entry name" value="Dev_Signal_Modulators"/>
</dbReference>
<dbReference type="Proteomes" id="UP001165060">
    <property type="component" value="Unassembled WGS sequence"/>
</dbReference>
<feature type="signal peptide" evidence="8">
    <location>
        <begin position="1"/>
        <end position="27"/>
    </location>
</feature>
<feature type="domain" description="EGF-like" evidence="9">
    <location>
        <begin position="941"/>
        <end position="973"/>
    </location>
</feature>
<evidence type="ECO:0000256" key="5">
    <source>
        <dbReference type="PROSITE-ProRule" id="PRU00504"/>
    </source>
</evidence>
<evidence type="ECO:0000256" key="8">
    <source>
        <dbReference type="SAM" id="SignalP"/>
    </source>
</evidence>
<accession>A0ABQ6MBG0</accession>
<dbReference type="PROSITE" id="PS00022">
    <property type="entry name" value="EGF_1"/>
    <property type="match status" value="7"/>
</dbReference>
<feature type="domain" description="EGF-like" evidence="9">
    <location>
        <begin position="1037"/>
        <end position="1069"/>
    </location>
</feature>
<gene>
    <name evidence="11" type="ORF">TeGR_g4299</name>
</gene>
<feature type="disulfide bond" evidence="4">
    <location>
        <begin position="963"/>
        <end position="972"/>
    </location>
</feature>
<feature type="domain" description="EGF-like" evidence="9">
    <location>
        <begin position="1591"/>
        <end position="1622"/>
    </location>
</feature>
<dbReference type="PROSITE" id="PS01186">
    <property type="entry name" value="EGF_2"/>
    <property type="match status" value="6"/>
</dbReference>
<name>A0ABQ6MBG0_9STRA</name>
<evidence type="ECO:0000259" key="9">
    <source>
        <dbReference type="PROSITE" id="PS50026"/>
    </source>
</evidence>
<feature type="disulfide bond" evidence="4">
    <location>
        <begin position="1594"/>
        <end position="1604"/>
    </location>
</feature>
<feature type="disulfide bond" evidence="4">
    <location>
        <begin position="945"/>
        <end position="955"/>
    </location>
</feature>
<dbReference type="SMART" id="SM00603">
    <property type="entry name" value="LCCL"/>
    <property type="match status" value="1"/>
</dbReference>
<feature type="repeat" description="NHL" evidence="5">
    <location>
        <begin position="609"/>
        <end position="633"/>
    </location>
</feature>
<keyword evidence="7" id="KW-1133">Transmembrane helix</keyword>
<feature type="disulfide bond" evidence="4">
    <location>
        <begin position="1041"/>
        <end position="1051"/>
    </location>
</feature>
<feature type="disulfide bond" evidence="4">
    <location>
        <begin position="1612"/>
        <end position="1621"/>
    </location>
</feature>
<dbReference type="InterPro" id="IPR004043">
    <property type="entry name" value="LCCL"/>
</dbReference>
<dbReference type="PANTHER" id="PTHR14949">
    <property type="entry name" value="EGF-LIKE-DOMAIN, MULTIPLE 7, 8"/>
    <property type="match status" value="1"/>
</dbReference>
<keyword evidence="4" id="KW-0245">EGF-like domain</keyword>
<keyword evidence="7" id="KW-0472">Membrane</keyword>
<dbReference type="EMBL" id="BRYB01002645">
    <property type="protein sequence ID" value="GMI23200.1"/>
    <property type="molecule type" value="Genomic_DNA"/>
</dbReference>
<evidence type="ECO:0000256" key="1">
    <source>
        <dbReference type="ARBA" id="ARBA00022729"/>
    </source>
</evidence>
<evidence type="ECO:0000313" key="12">
    <source>
        <dbReference type="Proteomes" id="UP001165060"/>
    </source>
</evidence>
<evidence type="ECO:0000256" key="3">
    <source>
        <dbReference type="ARBA" id="ARBA00023157"/>
    </source>
</evidence>
<protein>
    <recommendedName>
        <fullName evidence="13">EGF-like domain-containing protein</fullName>
    </recommendedName>
</protein>
<evidence type="ECO:0000256" key="7">
    <source>
        <dbReference type="SAM" id="Phobius"/>
    </source>
</evidence>
<reference evidence="11 12" key="1">
    <citation type="journal article" date="2023" name="Commun. Biol.">
        <title>Genome analysis of Parmales, the sister group of diatoms, reveals the evolutionary specialization of diatoms from phago-mixotrophs to photoautotrophs.</title>
        <authorList>
            <person name="Ban H."/>
            <person name="Sato S."/>
            <person name="Yoshikawa S."/>
            <person name="Yamada K."/>
            <person name="Nakamura Y."/>
            <person name="Ichinomiya M."/>
            <person name="Sato N."/>
            <person name="Blanc-Mathieu R."/>
            <person name="Endo H."/>
            <person name="Kuwata A."/>
            <person name="Ogata H."/>
        </authorList>
    </citation>
    <scope>NUCLEOTIDE SEQUENCE [LARGE SCALE GENOMIC DNA]</scope>
</reference>
<dbReference type="PROSITE" id="PS51125">
    <property type="entry name" value="NHL"/>
    <property type="match status" value="1"/>
</dbReference>
<dbReference type="Gene3D" id="2.120.10.30">
    <property type="entry name" value="TolB, C-terminal domain"/>
    <property type="match status" value="3"/>
</dbReference>
<keyword evidence="7" id="KW-0812">Transmembrane</keyword>
<evidence type="ECO:0000313" key="11">
    <source>
        <dbReference type="EMBL" id="GMI23200.1"/>
    </source>
</evidence>
<organism evidence="11 12">
    <name type="scientific">Tetraparma gracilis</name>
    <dbReference type="NCBI Taxonomy" id="2962635"/>
    <lineage>
        <taxon>Eukaryota</taxon>
        <taxon>Sar</taxon>
        <taxon>Stramenopiles</taxon>
        <taxon>Ochrophyta</taxon>
        <taxon>Bolidophyceae</taxon>
        <taxon>Parmales</taxon>
        <taxon>Triparmaceae</taxon>
        <taxon>Tetraparma</taxon>
    </lineage>
</organism>
<feature type="domain" description="LCCL" evidence="10">
    <location>
        <begin position="743"/>
        <end position="805"/>
    </location>
</feature>
<dbReference type="Gene3D" id="2.10.25.10">
    <property type="entry name" value="Laminin"/>
    <property type="match status" value="7"/>
</dbReference>
<evidence type="ECO:0008006" key="13">
    <source>
        <dbReference type="Google" id="ProtNLM"/>
    </source>
</evidence>
<dbReference type="InterPro" id="IPR011042">
    <property type="entry name" value="6-blade_b-propeller_TolB-like"/>
</dbReference>
<dbReference type="SUPFAM" id="SSF69848">
    <property type="entry name" value="LCCL domain"/>
    <property type="match status" value="1"/>
</dbReference>
<dbReference type="Pfam" id="PF25024">
    <property type="entry name" value="EGF_TEN"/>
    <property type="match status" value="1"/>
</dbReference>
<dbReference type="SUPFAM" id="SSF63825">
    <property type="entry name" value="YWTD domain"/>
    <property type="match status" value="1"/>
</dbReference>
<comment type="caution">
    <text evidence="4">Lacks conserved residue(s) required for the propagation of feature annotation.</text>
</comment>
<dbReference type="PANTHER" id="PTHR14949:SF56">
    <property type="entry name" value="EGF-LIKE-DOMAIN, MULTIPLE 7"/>
    <property type="match status" value="1"/>
</dbReference>
<dbReference type="InterPro" id="IPR036609">
    <property type="entry name" value="LCCL_sf"/>
</dbReference>
<dbReference type="PROSITE" id="PS50026">
    <property type="entry name" value="EGF_3"/>
    <property type="match status" value="4"/>
</dbReference>
<feature type="disulfide bond" evidence="4">
    <location>
        <begin position="1580"/>
        <end position="1589"/>
    </location>
</feature>
<keyword evidence="3 4" id="KW-1015">Disulfide bond</keyword>
<feature type="chain" id="PRO_5046693684" description="EGF-like domain-containing protein" evidence="8">
    <location>
        <begin position="28"/>
        <end position="2279"/>
    </location>
</feature>
<keyword evidence="2" id="KW-0677">Repeat</keyword>
<dbReference type="InterPro" id="IPR001258">
    <property type="entry name" value="NHL_repeat"/>
</dbReference>
<evidence type="ECO:0000256" key="4">
    <source>
        <dbReference type="PROSITE-ProRule" id="PRU00076"/>
    </source>
</evidence>
<feature type="transmembrane region" description="Helical" evidence="7">
    <location>
        <begin position="2220"/>
        <end position="2243"/>
    </location>
</feature>
<comment type="caution">
    <text evidence="11">The sequence shown here is derived from an EMBL/GenBank/DDBJ whole genome shotgun (WGS) entry which is preliminary data.</text>
</comment>
<dbReference type="InterPro" id="IPR000742">
    <property type="entry name" value="EGF"/>
</dbReference>
<dbReference type="SMART" id="SM00181">
    <property type="entry name" value="EGF"/>
    <property type="match status" value="10"/>
</dbReference>
<evidence type="ECO:0000256" key="2">
    <source>
        <dbReference type="ARBA" id="ARBA00022737"/>
    </source>
</evidence>